<dbReference type="NCBIfam" id="TIGR04183">
    <property type="entry name" value="Por_Secre_tail"/>
    <property type="match status" value="1"/>
</dbReference>
<dbReference type="AlphaFoldDB" id="A0A1T5CFJ4"/>
<dbReference type="STRING" id="619805.SAMN05660477_00021"/>
<keyword evidence="6" id="KW-1185">Reference proteome</keyword>
<dbReference type="Pfam" id="PF18962">
    <property type="entry name" value="Por_Secre_tail"/>
    <property type="match status" value="1"/>
</dbReference>
<name>A0A1T5CFJ4_9FLAO</name>
<dbReference type="EMBL" id="FUYZ01000001">
    <property type="protein sequence ID" value="SKB58113.1"/>
    <property type="molecule type" value="Genomic_DNA"/>
</dbReference>
<evidence type="ECO:0000259" key="3">
    <source>
        <dbReference type="Pfam" id="PF18962"/>
    </source>
</evidence>
<evidence type="ECO:0000313" key="6">
    <source>
        <dbReference type="Proteomes" id="UP000191112"/>
    </source>
</evidence>
<feature type="chain" id="PRO_5012752662" evidence="2">
    <location>
        <begin position="19"/>
        <end position="246"/>
    </location>
</feature>
<dbReference type="RefSeq" id="WP_079665363.1">
    <property type="nucleotide sequence ID" value="NZ_FUYZ01000001.1"/>
</dbReference>
<protein>
    <submittedName>
        <fullName evidence="5">Por secretion system C-terminal sorting domain-containing protein</fullName>
    </submittedName>
</protein>
<keyword evidence="1 2" id="KW-0732">Signal</keyword>
<evidence type="ECO:0000256" key="1">
    <source>
        <dbReference type="ARBA" id="ARBA00022729"/>
    </source>
</evidence>
<sequence length="246" mass="26875">MKKVLLFSSIALGLTANAQVTYCEGGADSPEFEKINNVKFSNIDNASTDTPNYSDFTSKIANVQQNKSYTLTVKANDENYGGDVLLVWIDFDQNGVFDAGENVFTKTGTGPYTKEILIPADAKVGQTRMRVKLYDKYNNPESTGPCGTFDFGEVEDYTVDIAAATMQVSDTNKNNISVYPNPFVDVLKISDVKGVKSIIVNDATGRLVATLAPSSEINLSKLQKGFYVINLKMEDGSVKTIKTIKK</sequence>
<reference evidence="5 6" key="1">
    <citation type="submission" date="2017-02" db="EMBL/GenBank/DDBJ databases">
        <authorList>
            <person name="Peterson S.W."/>
        </authorList>
    </citation>
    <scope>NUCLEOTIDE SEQUENCE [LARGE SCALE GENOMIC DNA]</scope>
    <source>
        <strain evidence="5 6">DSM 22323</strain>
    </source>
</reference>
<gene>
    <name evidence="5" type="ORF">SAMN05660477_00021</name>
</gene>
<organism evidence="5 6">
    <name type="scientific">Soonwooa buanensis</name>
    <dbReference type="NCBI Taxonomy" id="619805"/>
    <lineage>
        <taxon>Bacteria</taxon>
        <taxon>Pseudomonadati</taxon>
        <taxon>Bacteroidota</taxon>
        <taxon>Flavobacteriia</taxon>
        <taxon>Flavobacteriales</taxon>
        <taxon>Weeksellaceae</taxon>
        <taxon>Chryseobacterium group</taxon>
        <taxon>Soonwooa</taxon>
    </lineage>
</organism>
<dbReference type="Pfam" id="PF20009">
    <property type="entry name" value="GEVED"/>
    <property type="match status" value="1"/>
</dbReference>
<evidence type="ECO:0000313" key="5">
    <source>
        <dbReference type="EMBL" id="SKB58113.1"/>
    </source>
</evidence>
<feature type="domain" description="Secretion system C-terminal sorting" evidence="3">
    <location>
        <begin position="178"/>
        <end position="239"/>
    </location>
</feature>
<dbReference type="Proteomes" id="UP000191112">
    <property type="component" value="Unassembled WGS sequence"/>
</dbReference>
<proteinExistence type="predicted"/>
<dbReference type="InterPro" id="IPR026444">
    <property type="entry name" value="Secre_tail"/>
</dbReference>
<dbReference type="InterPro" id="IPR045474">
    <property type="entry name" value="GEVED"/>
</dbReference>
<dbReference type="OrthoDB" id="614723at2"/>
<evidence type="ECO:0000256" key="2">
    <source>
        <dbReference type="SAM" id="SignalP"/>
    </source>
</evidence>
<accession>A0A1T5CFJ4</accession>
<evidence type="ECO:0000259" key="4">
    <source>
        <dbReference type="Pfam" id="PF20009"/>
    </source>
</evidence>
<feature type="signal peptide" evidence="2">
    <location>
        <begin position="1"/>
        <end position="18"/>
    </location>
</feature>
<feature type="domain" description="GEVED" evidence="4">
    <location>
        <begin position="86"/>
        <end position="159"/>
    </location>
</feature>